<protein>
    <submittedName>
        <fullName evidence="2">Uncharacterized protein isoform X1</fullName>
    </submittedName>
</protein>
<keyword evidence="1" id="KW-1185">Reference proteome</keyword>
<dbReference type="RefSeq" id="XP_070140034.1">
    <property type="nucleotide sequence ID" value="XM_070283933.1"/>
</dbReference>
<accession>A0ABM4GBE7</accession>
<sequence>MPTRREHRKSFTVSKERLKMTGTSVNHGSLENVKPVTIMGFNNNLGTYVEYKGQVEIELDLLTFGLDCVMEKFYIYQEWVRSGYKALTKYGSLMEWREIPKQPNLNRLFDTFQQLSSIKQTPNSIRYSKTVKYTDDQLGSQIKQFAESYNVSPTNIKVMTEKLRNLDSELEKQADNLLKQIHCAQFNVTCTLNKILRNKMKEDFNITISDFLKGSAVKIGKLDNNTLAFEYKIPKIDNDQLSIYRLTPIPKVHGNGTIEILDTKTPYVAVDNGTDRYFELHDLENCLKLEETRFICKPAKVSTIKHTEDLPCGMAAILNQSSVACTSHLVVRQSLWTTSRTKFLHGDCCKTGVFVCALLC</sequence>
<dbReference type="Proteomes" id="UP001652661">
    <property type="component" value="Chromosome 2R"/>
</dbReference>
<organism evidence="1 2">
    <name type="scientific">Drosophila kikkawai</name>
    <name type="common">Fruit fly</name>
    <dbReference type="NCBI Taxonomy" id="30033"/>
    <lineage>
        <taxon>Eukaryota</taxon>
        <taxon>Metazoa</taxon>
        <taxon>Ecdysozoa</taxon>
        <taxon>Arthropoda</taxon>
        <taxon>Hexapoda</taxon>
        <taxon>Insecta</taxon>
        <taxon>Pterygota</taxon>
        <taxon>Neoptera</taxon>
        <taxon>Endopterygota</taxon>
        <taxon>Diptera</taxon>
        <taxon>Brachycera</taxon>
        <taxon>Muscomorpha</taxon>
        <taxon>Ephydroidea</taxon>
        <taxon>Drosophilidae</taxon>
        <taxon>Drosophila</taxon>
        <taxon>Sophophora</taxon>
    </lineage>
</organism>
<evidence type="ECO:0000313" key="1">
    <source>
        <dbReference type="Proteomes" id="UP001652661"/>
    </source>
</evidence>
<gene>
    <name evidence="2" type="primary">LOC138928016</name>
</gene>
<name>A0ABM4GBE7_DROKI</name>
<dbReference type="GeneID" id="138928016"/>
<proteinExistence type="predicted"/>
<dbReference type="Pfam" id="PF12259">
    <property type="entry name" value="Baculo_F"/>
    <property type="match status" value="1"/>
</dbReference>
<evidence type="ECO:0000313" key="2">
    <source>
        <dbReference type="RefSeq" id="XP_070140034.1"/>
    </source>
</evidence>
<reference evidence="2" key="2">
    <citation type="submission" date="2025-08" db="UniProtKB">
        <authorList>
            <consortium name="RefSeq"/>
        </authorList>
    </citation>
    <scope>IDENTIFICATION</scope>
    <source>
        <strain evidence="2">14028-0561.14</strain>
        <tissue evidence="2">Whole fly</tissue>
    </source>
</reference>
<dbReference type="InterPro" id="IPR022048">
    <property type="entry name" value="Envelope_fusion-like"/>
</dbReference>
<reference evidence="1" key="1">
    <citation type="submission" date="2025-05" db="UniProtKB">
        <authorList>
            <consortium name="RefSeq"/>
        </authorList>
    </citation>
    <scope>NUCLEOTIDE SEQUENCE [LARGE SCALE GENOMIC DNA]</scope>
    <source>
        <strain evidence="1">14028-0561.14</strain>
    </source>
</reference>